<evidence type="ECO:0000256" key="3">
    <source>
        <dbReference type="RuleBase" id="RU000363"/>
    </source>
</evidence>
<dbReference type="Gene3D" id="3.40.50.720">
    <property type="entry name" value="NAD(P)-binding Rossmann-like Domain"/>
    <property type="match status" value="1"/>
</dbReference>
<dbReference type="GO" id="GO:0016491">
    <property type="term" value="F:oxidoreductase activity"/>
    <property type="evidence" value="ECO:0007669"/>
    <property type="project" value="UniProtKB-KW"/>
</dbReference>
<keyword evidence="2" id="KW-0560">Oxidoreductase</keyword>
<dbReference type="Pfam" id="PF00106">
    <property type="entry name" value="adh_short"/>
    <property type="match status" value="1"/>
</dbReference>
<dbReference type="InterPro" id="IPR020904">
    <property type="entry name" value="Sc_DH/Rdtase_CS"/>
</dbReference>
<comment type="caution">
    <text evidence="4">The sequence shown here is derived from an EMBL/GenBank/DDBJ whole genome shotgun (WGS) entry which is preliminary data.</text>
</comment>
<dbReference type="AlphaFoldDB" id="A0A840FIP4"/>
<reference evidence="4 5" key="1">
    <citation type="submission" date="2020-08" db="EMBL/GenBank/DDBJ databases">
        <title>Genomic Encyclopedia of Type Strains, Phase IV (KMG-V): Genome sequencing to study the core and pangenomes of soil and plant-associated prokaryotes.</title>
        <authorList>
            <person name="Whitman W."/>
        </authorList>
    </citation>
    <scope>NUCLEOTIDE SEQUENCE [LARGE SCALE GENOMIC DNA]</scope>
    <source>
        <strain evidence="4 5">34/80</strain>
    </source>
</reference>
<organism evidence="4 5">
    <name type="scientific">Variovorax guangxiensis</name>
    <dbReference type="NCBI Taxonomy" id="1775474"/>
    <lineage>
        <taxon>Bacteria</taxon>
        <taxon>Pseudomonadati</taxon>
        <taxon>Pseudomonadota</taxon>
        <taxon>Betaproteobacteria</taxon>
        <taxon>Burkholderiales</taxon>
        <taxon>Comamonadaceae</taxon>
        <taxon>Variovorax</taxon>
    </lineage>
</organism>
<dbReference type="InterPro" id="IPR036291">
    <property type="entry name" value="NAD(P)-bd_dom_sf"/>
</dbReference>
<accession>A0A840FIP4</accession>
<dbReference type="PROSITE" id="PS00061">
    <property type="entry name" value="ADH_SHORT"/>
    <property type="match status" value="1"/>
</dbReference>
<sequence>MTAASTPRTLAAPAVAAVTGAGSGIGRALALACAGEGMAVALADVEVEALAATEALVRSMGVPTLAQRCDVSRAADVEAFAQACDDRFGGVDWLFNNAGVAVLGPAWAATDADWQWVLGVNVLGVANGVRSFVPRMRARGRPAHVINTASAAGLATLAGSAVYSASKHAVVAFSECLARDLEQAGSPIGVTVVCPSLLPTGIHVSQRNRPDNLADTVAPAPAYDERVRQGMAASPIDATDVASATLAAVRAGRFYVIPHAYTGASVEKRMRAILSDFGSEHPDAG</sequence>
<dbReference type="PRINTS" id="PR00081">
    <property type="entry name" value="GDHRDH"/>
</dbReference>
<gene>
    <name evidence="4" type="ORF">GGD71_001101</name>
</gene>
<dbReference type="EMBL" id="JACIFZ010000001">
    <property type="protein sequence ID" value="MBB4220354.1"/>
    <property type="molecule type" value="Genomic_DNA"/>
</dbReference>
<proteinExistence type="inferred from homology"/>
<name>A0A840FIP4_9BURK</name>
<comment type="similarity">
    <text evidence="1 3">Belongs to the short-chain dehydrogenases/reductases (SDR) family.</text>
</comment>
<dbReference type="PRINTS" id="PR00080">
    <property type="entry name" value="SDRFAMILY"/>
</dbReference>
<evidence type="ECO:0000256" key="2">
    <source>
        <dbReference type="ARBA" id="ARBA00023002"/>
    </source>
</evidence>
<evidence type="ECO:0000313" key="4">
    <source>
        <dbReference type="EMBL" id="MBB4220354.1"/>
    </source>
</evidence>
<evidence type="ECO:0000256" key="1">
    <source>
        <dbReference type="ARBA" id="ARBA00006484"/>
    </source>
</evidence>
<dbReference type="PANTHER" id="PTHR43391">
    <property type="entry name" value="RETINOL DEHYDROGENASE-RELATED"/>
    <property type="match status" value="1"/>
</dbReference>
<dbReference type="SUPFAM" id="SSF51735">
    <property type="entry name" value="NAD(P)-binding Rossmann-fold domains"/>
    <property type="match status" value="1"/>
</dbReference>
<dbReference type="InterPro" id="IPR002347">
    <property type="entry name" value="SDR_fam"/>
</dbReference>
<dbReference type="Proteomes" id="UP000524450">
    <property type="component" value="Unassembled WGS sequence"/>
</dbReference>
<dbReference type="PANTHER" id="PTHR43391:SF12">
    <property type="entry name" value="OXIDOREDUCTASE EPHD-RELATED"/>
    <property type="match status" value="1"/>
</dbReference>
<dbReference type="RefSeq" id="WP_184635829.1">
    <property type="nucleotide sequence ID" value="NZ_JACIFZ010000001.1"/>
</dbReference>
<protein>
    <submittedName>
        <fullName evidence="4">NAD(P)-dependent dehydrogenase (Short-subunit alcohol dehydrogenase family)</fullName>
    </submittedName>
</protein>
<evidence type="ECO:0000313" key="5">
    <source>
        <dbReference type="Proteomes" id="UP000524450"/>
    </source>
</evidence>
<dbReference type="CDD" id="cd05233">
    <property type="entry name" value="SDR_c"/>
    <property type="match status" value="1"/>
</dbReference>